<evidence type="ECO:0000313" key="3">
    <source>
        <dbReference type="Proteomes" id="UP000683360"/>
    </source>
</evidence>
<dbReference type="AlphaFoldDB" id="A0A8S3R0C8"/>
<dbReference type="OrthoDB" id="10349658at2759"/>
<evidence type="ECO:0000259" key="1">
    <source>
        <dbReference type="Pfam" id="PF12248"/>
    </source>
</evidence>
<sequence>MKLDEYYVSLSNHSFYPPQTKSFTFSLKASPSASFCYHHLNLRSKEFYAIGIGVGNNLKFNLRKHVNSTWRNSYFSKEANNTILDGLSFRNFTIKWSNGIIHLVQDCNLNFEWTDNNPIQIKGIGIRTNSHGIWRFYSPALFSRTIIAKTSSGSRVAAISPGNHATTESSSSHAATISTEIHATTELSDSGDLSTLSGKLITNSILSMPIRHLKSVGLLKCWLCIITEELQKMF</sequence>
<gene>
    <name evidence="2" type="ORF">MEDL_15118</name>
</gene>
<keyword evidence="3" id="KW-1185">Reference proteome</keyword>
<protein>
    <recommendedName>
        <fullName evidence="1">Farnesoic acid O-methyl transferase domain-containing protein</fullName>
    </recommendedName>
</protein>
<feature type="domain" description="Farnesoic acid O-methyl transferase" evidence="1">
    <location>
        <begin position="21"/>
        <end position="138"/>
    </location>
</feature>
<accession>A0A8S3R0C8</accession>
<name>A0A8S3R0C8_MYTED</name>
<comment type="caution">
    <text evidence="2">The sequence shown here is derived from an EMBL/GenBank/DDBJ whole genome shotgun (WGS) entry which is preliminary data.</text>
</comment>
<dbReference type="Pfam" id="PF12248">
    <property type="entry name" value="Methyltransf_FA"/>
    <property type="match status" value="1"/>
</dbReference>
<dbReference type="InterPro" id="IPR022041">
    <property type="entry name" value="Methyltransf_FA"/>
</dbReference>
<reference evidence="2" key="1">
    <citation type="submission" date="2021-03" db="EMBL/GenBank/DDBJ databases">
        <authorList>
            <person name="Bekaert M."/>
        </authorList>
    </citation>
    <scope>NUCLEOTIDE SEQUENCE</scope>
</reference>
<dbReference type="Proteomes" id="UP000683360">
    <property type="component" value="Unassembled WGS sequence"/>
</dbReference>
<proteinExistence type="predicted"/>
<dbReference type="EMBL" id="CAJPWZ010000750">
    <property type="protein sequence ID" value="CAG2200519.1"/>
    <property type="molecule type" value="Genomic_DNA"/>
</dbReference>
<evidence type="ECO:0000313" key="2">
    <source>
        <dbReference type="EMBL" id="CAG2200519.1"/>
    </source>
</evidence>
<organism evidence="2 3">
    <name type="scientific">Mytilus edulis</name>
    <name type="common">Blue mussel</name>
    <dbReference type="NCBI Taxonomy" id="6550"/>
    <lineage>
        <taxon>Eukaryota</taxon>
        <taxon>Metazoa</taxon>
        <taxon>Spiralia</taxon>
        <taxon>Lophotrochozoa</taxon>
        <taxon>Mollusca</taxon>
        <taxon>Bivalvia</taxon>
        <taxon>Autobranchia</taxon>
        <taxon>Pteriomorphia</taxon>
        <taxon>Mytilida</taxon>
        <taxon>Mytiloidea</taxon>
        <taxon>Mytilidae</taxon>
        <taxon>Mytilinae</taxon>
        <taxon>Mytilus</taxon>
    </lineage>
</organism>